<dbReference type="InterPro" id="IPR029063">
    <property type="entry name" value="SAM-dependent_MTases_sf"/>
</dbReference>
<evidence type="ECO:0000256" key="1">
    <source>
        <dbReference type="ARBA" id="ARBA00022679"/>
    </source>
</evidence>
<dbReference type="InterPro" id="IPR025714">
    <property type="entry name" value="Methyltranfer_dom"/>
</dbReference>
<reference evidence="3" key="1">
    <citation type="submission" date="2024-01" db="EMBL/GenBank/DDBJ databases">
        <title>Bank of Algae and Cyanobacteria of the Azores (BACA) strain genomes.</title>
        <authorList>
            <person name="Luz R."/>
            <person name="Cordeiro R."/>
            <person name="Fonseca A."/>
            <person name="Goncalves V."/>
        </authorList>
    </citation>
    <scope>NUCLEOTIDE SEQUENCE</scope>
    <source>
        <strain evidence="3">BACA0141</strain>
    </source>
</reference>
<protein>
    <submittedName>
        <fullName evidence="3">Methyltransferase domain-containing protein</fullName>
    </submittedName>
</protein>
<dbReference type="AlphaFoldDB" id="A0AAW9PSP0"/>
<feature type="domain" description="Methyltransferase" evidence="2">
    <location>
        <begin position="105"/>
        <end position="235"/>
    </location>
</feature>
<dbReference type="SUPFAM" id="SSF53335">
    <property type="entry name" value="S-adenosyl-L-methionine-dependent methyltransferases"/>
    <property type="match status" value="1"/>
</dbReference>
<keyword evidence="3" id="KW-0489">Methyltransferase</keyword>
<evidence type="ECO:0000313" key="4">
    <source>
        <dbReference type="Proteomes" id="UP001333818"/>
    </source>
</evidence>
<dbReference type="CDD" id="cd02440">
    <property type="entry name" value="AdoMet_MTases"/>
    <property type="match status" value="1"/>
</dbReference>
<evidence type="ECO:0000313" key="3">
    <source>
        <dbReference type="EMBL" id="MEE3716952.1"/>
    </source>
</evidence>
<organism evidence="3 4">
    <name type="scientific">Tumidithrix elongata BACA0141</name>
    <dbReference type="NCBI Taxonomy" id="2716417"/>
    <lineage>
        <taxon>Bacteria</taxon>
        <taxon>Bacillati</taxon>
        <taxon>Cyanobacteriota</taxon>
        <taxon>Cyanophyceae</taxon>
        <taxon>Pseudanabaenales</taxon>
        <taxon>Pseudanabaenaceae</taxon>
        <taxon>Tumidithrix</taxon>
        <taxon>Tumidithrix elongata</taxon>
    </lineage>
</organism>
<dbReference type="Gene3D" id="3.40.50.150">
    <property type="entry name" value="Vaccinia Virus protein VP39"/>
    <property type="match status" value="1"/>
</dbReference>
<name>A0AAW9PSP0_9CYAN</name>
<dbReference type="Proteomes" id="UP001333818">
    <property type="component" value="Unassembled WGS sequence"/>
</dbReference>
<gene>
    <name evidence="3" type="ORF">V2H45_09365</name>
</gene>
<dbReference type="GO" id="GO:0032259">
    <property type="term" value="P:methylation"/>
    <property type="evidence" value="ECO:0007669"/>
    <property type="project" value="UniProtKB-KW"/>
</dbReference>
<keyword evidence="1" id="KW-0808">Transferase</keyword>
<comment type="caution">
    <text evidence="3">The sequence shown here is derived from an EMBL/GenBank/DDBJ whole genome shotgun (WGS) entry which is preliminary data.</text>
</comment>
<proteinExistence type="predicted"/>
<dbReference type="Pfam" id="PF13847">
    <property type="entry name" value="Methyltransf_31"/>
    <property type="match status" value="1"/>
</dbReference>
<dbReference type="PANTHER" id="PTHR43861:SF3">
    <property type="entry name" value="PUTATIVE (AFU_ORTHOLOGUE AFUA_2G14390)-RELATED"/>
    <property type="match status" value="1"/>
</dbReference>
<dbReference type="GO" id="GO:0008168">
    <property type="term" value="F:methyltransferase activity"/>
    <property type="evidence" value="ECO:0007669"/>
    <property type="project" value="UniProtKB-KW"/>
</dbReference>
<keyword evidence="4" id="KW-1185">Reference proteome</keyword>
<dbReference type="EMBL" id="JAZBJZ010000029">
    <property type="protein sequence ID" value="MEE3716952.1"/>
    <property type="molecule type" value="Genomic_DNA"/>
</dbReference>
<dbReference type="PANTHER" id="PTHR43861">
    <property type="entry name" value="TRANS-ACONITATE 2-METHYLTRANSFERASE-RELATED"/>
    <property type="match status" value="1"/>
</dbReference>
<sequence>MTLTAKQNLPEKISVNWLAALAIFGLLMILFLVFPSPAIAAPSPTVPQIYEYRQQHDRDGIGKFYQGREIAQVMGHRGAGWLERSQRENEEHSQQVVSALNLKPTDVVADLGAGTGYFSFRIAPLVPKGKVLAVDVQPEMLEILGYLKAEKGIQNVEPVLGTDKDPNLLPKSVDLVLMVDAYHEFAYPKEMMEGIVKALRPKGRVVFVEYRGENPFIPIKGLHKMTQKQVKQEMRSMGLTWRETKNFLPSQHLIVFEKRDA</sequence>
<accession>A0AAW9PSP0</accession>
<evidence type="ECO:0000259" key="2">
    <source>
        <dbReference type="Pfam" id="PF13847"/>
    </source>
</evidence>